<feature type="domain" description="Myb-like" evidence="1">
    <location>
        <begin position="1"/>
        <end position="55"/>
    </location>
</feature>
<feature type="non-terminal residue" evidence="3">
    <location>
        <position position="186"/>
    </location>
</feature>
<dbReference type="InterPro" id="IPR017930">
    <property type="entry name" value="Myb_dom"/>
</dbReference>
<dbReference type="EMBL" id="KZ824270">
    <property type="protein sequence ID" value="RAL16190.1"/>
    <property type="molecule type" value="Genomic_DNA"/>
</dbReference>
<feature type="domain" description="HTH myb-type" evidence="2">
    <location>
        <begin position="1"/>
        <end position="60"/>
    </location>
</feature>
<dbReference type="GeneID" id="37195530"/>
<dbReference type="InterPro" id="IPR050560">
    <property type="entry name" value="MYB_TF"/>
</dbReference>
<evidence type="ECO:0000259" key="2">
    <source>
        <dbReference type="PROSITE" id="PS51294"/>
    </source>
</evidence>
<dbReference type="VEuPathDB" id="FungiDB:BO97DRAFT_313377"/>
<dbReference type="GO" id="GO:0005634">
    <property type="term" value="C:nucleus"/>
    <property type="evidence" value="ECO:0007669"/>
    <property type="project" value="TreeGrafter"/>
</dbReference>
<organism evidence="3 4">
    <name type="scientific">Aspergillus homomorphus (strain CBS 101889)</name>
    <dbReference type="NCBI Taxonomy" id="1450537"/>
    <lineage>
        <taxon>Eukaryota</taxon>
        <taxon>Fungi</taxon>
        <taxon>Dikarya</taxon>
        <taxon>Ascomycota</taxon>
        <taxon>Pezizomycotina</taxon>
        <taxon>Eurotiomycetes</taxon>
        <taxon>Eurotiomycetidae</taxon>
        <taxon>Eurotiales</taxon>
        <taxon>Aspergillaceae</taxon>
        <taxon>Aspergillus</taxon>
        <taxon>Aspergillus subgen. Circumdati</taxon>
    </lineage>
</organism>
<protein>
    <recommendedName>
        <fullName evidence="5">Myb-like transcription factor</fullName>
    </recommendedName>
</protein>
<proteinExistence type="predicted"/>
<reference evidence="3 4" key="1">
    <citation type="submission" date="2018-02" db="EMBL/GenBank/DDBJ databases">
        <title>The genomes of Aspergillus section Nigri reveals drivers in fungal speciation.</title>
        <authorList>
            <consortium name="DOE Joint Genome Institute"/>
            <person name="Vesth T.C."/>
            <person name="Nybo J."/>
            <person name="Theobald S."/>
            <person name="Brandl J."/>
            <person name="Frisvad J.C."/>
            <person name="Nielsen K.F."/>
            <person name="Lyhne E.K."/>
            <person name="Kogle M.E."/>
            <person name="Kuo A."/>
            <person name="Riley R."/>
            <person name="Clum A."/>
            <person name="Nolan M."/>
            <person name="Lipzen A."/>
            <person name="Salamov A."/>
            <person name="Henrissat B."/>
            <person name="Wiebenga A."/>
            <person name="De vries R.P."/>
            <person name="Grigoriev I.V."/>
            <person name="Mortensen U.H."/>
            <person name="Andersen M.R."/>
            <person name="Baker S.E."/>
        </authorList>
    </citation>
    <scope>NUCLEOTIDE SEQUENCE [LARGE SCALE GENOMIC DNA]</scope>
    <source>
        <strain evidence="3 4">CBS 101889</strain>
    </source>
</reference>
<dbReference type="OrthoDB" id="2143914at2759"/>
<dbReference type="InterPro" id="IPR001005">
    <property type="entry name" value="SANT/Myb"/>
</dbReference>
<accession>A0A395I7J9</accession>
<evidence type="ECO:0000259" key="1">
    <source>
        <dbReference type="PROSITE" id="PS50090"/>
    </source>
</evidence>
<dbReference type="RefSeq" id="XP_025555344.1">
    <property type="nucleotide sequence ID" value="XM_025691241.1"/>
</dbReference>
<dbReference type="GO" id="GO:0000978">
    <property type="term" value="F:RNA polymerase II cis-regulatory region sequence-specific DNA binding"/>
    <property type="evidence" value="ECO:0007669"/>
    <property type="project" value="TreeGrafter"/>
</dbReference>
<dbReference type="Proteomes" id="UP000248961">
    <property type="component" value="Unassembled WGS sequence"/>
</dbReference>
<dbReference type="STRING" id="1450537.A0A395I7J9"/>
<dbReference type="GO" id="GO:0000981">
    <property type="term" value="F:DNA-binding transcription factor activity, RNA polymerase II-specific"/>
    <property type="evidence" value="ECO:0007669"/>
    <property type="project" value="TreeGrafter"/>
</dbReference>
<dbReference type="PROSITE" id="PS51294">
    <property type="entry name" value="HTH_MYB"/>
    <property type="match status" value="2"/>
</dbReference>
<feature type="domain" description="HTH myb-type" evidence="2">
    <location>
        <begin position="61"/>
        <end position="110"/>
    </location>
</feature>
<dbReference type="CDD" id="cd00167">
    <property type="entry name" value="SANT"/>
    <property type="match status" value="3"/>
</dbReference>
<dbReference type="AlphaFoldDB" id="A0A395I7J9"/>
<dbReference type="Gene3D" id="1.10.10.60">
    <property type="entry name" value="Homeodomain-like"/>
    <property type="match status" value="3"/>
</dbReference>
<name>A0A395I7J9_ASPHC</name>
<gene>
    <name evidence="3" type="ORF">BO97DRAFT_313377</name>
</gene>
<dbReference type="InterPro" id="IPR009057">
    <property type="entry name" value="Homeodomain-like_sf"/>
</dbReference>
<dbReference type="SUPFAM" id="SSF46689">
    <property type="entry name" value="Homeodomain-like"/>
    <property type="match status" value="2"/>
</dbReference>
<keyword evidence="4" id="KW-1185">Reference proteome</keyword>
<dbReference type="SMART" id="SM00717">
    <property type="entry name" value="SANT"/>
    <property type="match status" value="3"/>
</dbReference>
<evidence type="ECO:0000313" key="4">
    <source>
        <dbReference type="Proteomes" id="UP000248961"/>
    </source>
</evidence>
<dbReference type="Pfam" id="PF00249">
    <property type="entry name" value="Myb_DNA-binding"/>
    <property type="match status" value="3"/>
</dbReference>
<sequence length="186" mass="21775">MTRRRRSWTAKEDELLRTLVQKDLDTFGRVMWSELAQKVRGRTNKDCRRRWWNTLAEWNIKGVWSPDENKRLVEAVRMYGSKWTQVAAVVGTRCGDQCSSHWREVLRPNVNYCSWTEEEIGRLSFQACHPRTIVDSRTAQDEELLQAIQICGTNWSTIAAFHLPHRTGLGLKNRYARIRAKARANT</sequence>
<feature type="domain" description="Myb-like" evidence="1">
    <location>
        <begin position="61"/>
        <end position="106"/>
    </location>
</feature>
<dbReference type="PROSITE" id="PS50090">
    <property type="entry name" value="MYB_LIKE"/>
    <property type="match status" value="2"/>
</dbReference>
<evidence type="ECO:0008006" key="5">
    <source>
        <dbReference type="Google" id="ProtNLM"/>
    </source>
</evidence>
<dbReference type="PANTHER" id="PTHR45614">
    <property type="entry name" value="MYB PROTEIN-RELATED"/>
    <property type="match status" value="1"/>
</dbReference>
<evidence type="ECO:0000313" key="3">
    <source>
        <dbReference type="EMBL" id="RAL16190.1"/>
    </source>
</evidence>